<evidence type="ECO:0000313" key="8">
    <source>
        <dbReference type="Proteomes" id="UP000242712"/>
    </source>
</evidence>
<accession>A0A2K4FCG9</accession>
<dbReference type="GeneID" id="98298045"/>
<dbReference type="Gene3D" id="2.70.70.10">
    <property type="entry name" value="Glucose Permease (Domain IIA)"/>
    <property type="match status" value="1"/>
</dbReference>
<dbReference type="PANTHER" id="PTHR21666:SF270">
    <property type="entry name" value="MUREIN HYDROLASE ACTIVATOR ENVC"/>
    <property type="match status" value="1"/>
</dbReference>
<comment type="caution">
    <text evidence="7">The sequence shown here is derived from an EMBL/GenBank/DDBJ whole genome shotgun (WGS) entry which is preliminary data.</text>
</comment>
<evidence type="ECO:0000256" key="3">
    <source>
        <dbReference type="ARBA" id="ARBA00006646"/>
    </source>
</evidence>
<dbReference type="OrthoDB" id="2416895at2"/>
<keyword evidence="8" id="KW-1185">Reference proteome</keyword>
<reference evidence="7 8" key="1">
    <citation type="submission" date="2017-08" db="EMBL/GenBank/DDBJ databases">
        <title>Draft genome sequences of 64 type strains of genus Staph aureus.</title>
        <authorList>
            <person name="Cole K."/>
            <person name="Golubchik T."/>
            <person name="Russell J."/>
            <person name="Foster D."/>
            <person name="Llewelyn M."/>
            <person name="Wilson D."/>
            <person name="Crook D."/>
            <person name="Paul J."/>
        </authorList>
    </citation>
    <scope>NUCLEOTIDE SEQUENCE [LARGE SCALE GENOMIC DNA]</scope>
    <source>
        <strain evidence="7 8">DSM 29875</strain>
    </source>
</reference>
<comment type="similarity">
    <text evidence="3">Belongs to the peptidase M23B family.</text>
</comment>
<evidence type="ECO:0000256" key="4">
    <source>
        <dbReference type="ARBA" id="ARBA00012322"/>
    </source>
</evidence>
<evidence type="ECO:0000256" key="5">
    <source>
        <dbReference type="ARBA" id="ARBA00023049"/>
    </source>
</evidence>
<dbReference type="InterPro" id="IPR050570">
    <property type="entry name" value="Cell_wall_metabolism_enzyme"/>
</dbReference>
<comment type="cofactor">
    <cofactor evidence="2">
        <name>Zn(2+)</name>
        <dbReference type="ChEBI" id="CHEBI:29105"/>
    </cofactor>
</comment>
<dbReference type="GO" id="GO:0004222">
    <property type="term" value="F:metalloendopeptidase activity"/>
    <property type="evidence" value="ECO:0007669"/>
    <property type="project" value="TreeGrafter"/>
</dbReference>
<protein>
    <recommendedName>
        <fullName evidence="4">lysostaphin</fullName>
        <ecNumber evidence="4">3.4.24.75</ecNumber>
    </recommendedName>
</protein>
<keyword evidence="5" id="KW-0482">Metalloprotease</keyword>
<sequence>MNSFLITQEAGKKNYGSAKWLTKHKISYGFGRYNLPNNGGQHYGVDFVMPVGTPIKAVTGGKVLNASWDPMGGGNTLTIQEPDGKHTQFYMHLNKFNVSKGQNIKTGQVIAHSGNTGNTTGPHLHFQRMNGTPSNQTAVNPLPFLKSIGYGKKATGKTPSASNGFKTNKYGTLYKSEKASFTPNTNIITRKTGPFRSMKQAGILKAGKKINYDEVMKQDGYVWLGYGSKKNRKYVPIRTWNRNTNAMGPIWGKIS</sequence>
<dbReference type="Pfam" id="PF01551">
    <property type="entry name" value="Peptidase_M23"/>
    <property type="match status" value="1"/>
</dbReference>
<dbReference type="InterPro" id="IPR011055">
    <property type="entry name" value="Dup_hybrid_motif"/>
</dbReference>
<dbReference type="RefSeq" id="WP_103371680.1">
    <property type="nucleotide sequence ID" value="NZ_JANTOZ010000048.1"/>
</dbReference>
<evidence type="ECO:0000256" key="2">
    <source>
        <dbReference type="ARBA" id="ARBA00001947"/>
    </source>
</evidence>
<dbReference type="Proteomes" id="UP000242712">
    <property type="component" value="Unassembled WGS sequence"/>
</dbReference>
<dbReference type="EC" id="3.4.24.75" evidence="4"/>
<dbReference type="Pfam" id="PF08460">
    <property type="entry name" value="SH3_5"/>
    <property type="match status" value="1"/>
</dbReference>
<dbReference type="PANTHER" id="PTHR21666">
    <property type="entry name" value="PEPTIDASE-RELATED"/>
    <property type="match status" value="1"/>
</dbReference>
<dbReference type="SMART" id="SM00287">
    <property type="entry name" value="SH3b"/>
    <property type="match status" value="1"/>
</dbReference>
<organism evidence="7 8">
    <name type="scientific">Staphylococcus argensis</name>
    <dbReference type="NCBI Taxonomy" id="1607738"/>
    <lineage>
        <taxon>Bacteria</taxon>
        <taxon>Bacillati</taxon>
        <taxon>Bacillota</taxon>
        <taxon>Bacilli</taxon>
        <taxon>Bacillales</taxon>
        <taxon>Staphylococcaceae</taxon>
        <taxon>Staphylococcus</taxon>
    </lineage>
</organism>
<gene>
    <name evidence="7" type="ORF">CD039_06755</name>
</gene>
<comment type="catalytic activity">
    <reaction evidence="1">
        <text>Hydrolysis of the -Gly-|-Gly- bond in the pentaglycine inter-peptide link joining staphylococcal cell wall peptidoglycans.</text>
        <dbReference type="EC" id="3.4.24.75"/>
    </reaction>
</comment>
<dbReference type="SUPFAM" id="SSF51261">
    <property type="entry name" value="Duplicated hybrid motif"/>
    <property type="match status" value="1"/>
</dbReference>
<evidence type="ECO:0000256" key="1">
    <source>
        <dbReference type="ARBA" id="ARBA00001667"/>
    </source>
</evidence>
<dbReference type="InterPro" id="IPR016047">
    <property type="entry name" value="M23ase_b-sheet_dom"/>
</dbReference>
<dbReference type="Gene3D" id="2.30.30.40">
    <property type="entry name" value="SH3 Domains"/>
    <property type="match status" value="1"/>
</dbReference>
<keyword evidence="5" id="KW-0378">Hydrolase</keyword>
<feature type="domain" description="SH3b" evidence="6">
    <location>
        <begin position="176"/>
        <end position="243"/>
    </location>
</feature>
<dbReference type="PROSITE" id="PS51781">
    <property type="entry name" value="SH3B"/>
    <property type="match status" value="1"/>
</dbReference>
<evidence type="ECO:0000313" key="7">
    <source>
        <dbReference type="EMBL" id="POA09060.1"/>
    </source>
</evidence>
<evidence type="ECO:0000259" key="6">
    <source>
        <dbReference type="PROSITE" id="PS51781"/>
    </source>
</evidence>
<dbReference type="AlphaFoldDB" id="A0A2K4FCG9"/>
<keyword evidence="5" id="KW-0645">Protease</keyword>
<dbReference type="InterPro" id="IPR003646">
    <property type="entry name" value="SH3-like_bac-type"/>
</dbReference>
<proteinExistence type="inferred from homology"/>
<dbReference type="EMBL" id="PPPX01000010">
    <property type="protein sequence ID" value="POA09060.1"/>
    <property type="molecule type" value="Genomic_DNA"/>
</dbReference>
<name>A0A2K4FCG9_9STAP</name>
<dbReference type="CDD" id="cd12797">
    <property type="entry name" value="M23_peptidase"/>
    <property type="match status" value="1"/>
</dbReference>
<dbReference type="GO" id="GO:0006508">
    <property type="term" value="P:proteolysis"/>
    <property type="evidence" value="ECO:0007669"/>
    <property type="project" value="UniProtKB-KW"/>
</dbReference>